<dbReference type="PANTHER" id="PTHR13058">
    <property type="entry name" value="THREE PRIME REPAIR EXONUCLEASE 1, 2"/>
    <property type="match status" value="1"/>
</dbReference>
<evidence type="ECO:0000256" key="5">
    <source>
        <dbReference type="ARBA" id="ARBA00022839"/>
    </source>
</evidence>
<dbReference type="GO" id="GO:0005737">
    <property type="term" value="C:cytoplasm"/>
    <property type="evidence" value="ECO:0007669"/>
    <property type="project" value="TreeGrafter"/>
</dbReference>
<dbReference type="Proteomes" id="UP001327560">
    <property type="component" value="Chromosome 5"/>
</dbReference>
<evidence type="ECO:0000313" key="10">
    <source>
        <dbReference type="Proteomes" id="UP001327560"/>
    </source>
</evidence>
<dbReference type="Pfam" id="PF00929">
    <property type="entry name" value="RNase_T"/>
    <property type="match status" value="1"/>
</dbReference>
<keyword evidence="3" id="KW-0479">Metal-binding</keyword>
<keyword evidence="10" id="KW-1185">Reference proteome</keyword>
<organism evidence="9 10">
    <name type="scientific">Canna indica</name>
    <name type="common">Indian-shot</name>
    <dbReference type="NCBI Taxonomy" id="4628"/>
    <lineage>
        <taxon>Eukaryota</taxon>
        <taxon>Viridiplantae</taxon>
        <taxon>Streptophyta</taxon>
        <taxon>Embryophyta</taxon>
        <taxon>Tracheophyta</taxon>
        <taxon>Spermatophyta</taxon>
        <taxon>Magnoliopsida</taxon>
        <taxon>Liliopsida</taxon>
        <taxon>Zingiberales</taxon>
        <taxon>Cannaceae</taxon>
        <taxon>Canna</taxon>
    </lineage>
</organism>
<protein>
    <recommendedName>
        <fullName evidence="8">Exonuclease domain-containing protein</fullName>
    </recommendedName>
</protein>
<dbReference type="FunFam" id="3.30.420.10:FF:000081">
    <property type="entry name" value="Exonuclease DPD1 chloroplastic/mitochondrial"/>
    <property type="match status" value="1"/>
</dbReference>
<name>A0AAQ3KHU4_9LILI</name>
<keyword evidence="6" id="KW-0460">Magnesium</keyword>
<keyword evidence="2" id="KW-0540">Nuclease</keyword>
<dbReference type="CDD" id="cd06127">
    <property type="entry name" value="DEDDh"/>
    <property type="match status" value="1"/>
</dbReference>
<evidence type="ECO:0000256" key="2">
    <source>
        <dbReference type="ARBA" id="ARBA00022722"/>
    </source>
</evidence>
<dbReference type="InterPro" id="IPR013520">
    <property type="entry name" value="Ribonucl_H"/>
</dbReference>
<evidence type="ECO:0000256" key="3">
    <source>
        <dbReference type="ARBA" id="ARBA00022723"/>
    </source>
</evidence>
<feature type="domain" description="Exonuclease" evidence="8">
    <location>
        <begin position="147"/>
        <end position="323"/>
    </location>
</feature>
<evidence type="ECO:0000256" key="6">
    <source>
        <dbReference type="ARBA" id="ARBA00022842"/>
    </source>
</evidence>
<evidence type="ECO:0000313" key="9">
    <source>
        <dbReference type="EMBL" id="WOL06677.1"/>
    </source>
</evidence>
<dbReference type="SUPFAM" id="SSF53098">
    <property type="entry name" value="Ribonuclease H-like"/>
    <property type="match status" value="1"/>
</dbReference>
<dbReference type="InterPro" id="IPR012337">
    <property type="entry name" value="RNaseH-like_sf"/>
</dbReference>
<dbReference type="InterPro" id="IPR036397">
    <property type="entry name" value="RNaseH_sf"/>
</dbReference>
<keyword evidence="5" id="KW-0269">Exonuclease</keyword>
<keyword evidence="4" id="KW-0378">Hydrolase</keyword>
<proteinExistence type="inferred from homology"/>
<evidence type="ECO:0000259" key="8">
    <source>
        <dbReference type="SMART" id="SM00479"/>
    </source>
</evidence>
<reference evidence="9 10" key="1">
    <citation type="submission" date="2023-10" db="EMBL/GenBank/DDBJ databases">
        <title>Chromosome-scale genome assembly provides insights into flower coloration mechanisms of Canna indica.</title>
        <authorList>
            <person name="Li C."/>
        </authorList>
    </citation>
    <scope>NUCLEOTIDE SEQUENCE [LARGE SCALE GENOMIC DNA]</scope>
    <source>
        <tissue evidence="9">Flower</tissue>
    </source>
</reference>
<dbReference type="PANTHER" id="PTHR13058:SF19">
    <property type="entry name" value="LD40940P"/>
    <property type="match status" value="1"/>
</dbReference>
<evidence type="ECO:0000256" key="1">
    <source>
        <dbReference type="ARBA" id="ARBA00001946"/>
    </source>
</evidence>
<dbReference type="SMART" id="SM00479">
    <property type="entry name" value="EXOIII"/>
    <property type="match status" value="1"/>
</dbReference>
<comment type="cofactor">
    <cofactor evidence="1">
        <name>Mg(2+)</name>
        <dbReference type="ChEBI" id="CHEBI:18420"/>
    </cofactor>
</comment>
<dbReference type="GO" id="GO:0008296">
    <property type="term" value="F:3'-5'-DNA exonuclease activity"/>
    <property type="evidence" value="ECO:0007669"/>
    <property type="project" value="TreeGrafter"/>
</dbReference>
<dbReference type="EMBL" id="CP136894">
    <property type="protein sequence ID" value="WOL06677.1"/>
    <property type="molecule type" value="Genomic_DNA"/>
</dbReference>
<accession>A0AAQ3KHU4</accession>
<evidence type="ECO:0000256" key="7">
    <source>
        <dbReference type="ARBA" id="ARBA00025769"/>
    </source>
</evidence>
<dbReference type="GO" id="GO:0006308">
    <property type="term" value="P:DNA catabolic process"/>
    <property type="evidence" value="ECO:0007669"/>
    <property type="project" value="TreeGrafter"/>
</dbReference>
<dbReference type="AlphaFoldDB" id="A0AAQ3KHU4"/>
<gene>
    <name evidence="9" type="ORF">Cni_G15411</name>
</gene>
<dbReference type="GO" id="GO:0003676">
    <property type="term" value="F:nucleic acid binding"/>
    <property type="evidence" value="ECO:0007669"/>
    <property type="project" value="InterPro"/>
</dbReference>
<dbReference type="InterPro" id="IPR040393">
    <property type="entry name" value="TREX1/2"/>
</dbReference>
<evidence type="ECO:0000256" key="4">
    <source>
        <dbReference type="ARBA" id="ARBA00022801"/>
    </source>
</evidence>
<dbReference type="GO" id="GO:0046872">
    <property type="term" value="F:metal ion binding"/>
    <property type="evidence" value="ECO:0007669"/>
    <property type="project" value="UniProtKB-KW"/>
</dbReference>
<sequence>MSLAVFCSGNFHYFWSHIGSNSTVKFLKLGSRWVSYKPFDVRKAKIQPIQPVAQIVDEVRWESHRSITDRSSLPKLKKENLRSSKIIWNDAGSLANKDTTPRPEKLTVLSSTRKSTNLPELHEFKAVHCYDIKEGTSVRTSIDRPATILVFDTETTGFNGRIIEFAVRDLIGGKNSTFESLVNPEKFVKNSDIHGIYSNMVNRPDVPTFKELIPILLQYVQSRQMPGRPILWVAHNGRSFDVRVLIKEFQRCSMDIPADWMFVDTLPLARQLKKEDGSKLSSYSLDALREHYKIPLVGPAHRAMADVTTLCYVLQRISFDLKLTVPQLMEKGFRASDLKDSPRKKKTSLN</sequence>
<comment type="similarity">
    <text evidence="7">Belongs to the exonuclease superfamily. TREX family.</text>
</comment>
<dbReference type="Gene3D" id="3.30.420.10">
    <property type="entry name" value="Ribonuclease H-like superfamily/Ribonuclease H"/>
    <property type="match status" value="1"/>
</dbReference>